<dbReference type="InterPro" id="IPR013087">
    <property type="entry name" value="Znf_C2H2_type"/>
</dbReference>
<dbReference type="Pfam" id="PF12874">
    <property type="entry name" value="zf-met"/>
    <property type="match status" value="1"/>
</dbReference>
<dbReference type="InterPro" id="IPR003604">
    <property type="entry name" value="Matrin/U1-like-C_Znf_C2H2"/>
</dbReference>
<feature type="region of interest" description="Disordered" evidence="1">
    <location>
        <begin position="1018"/>
        <end position="1042"/>
    </location>
</feature>
<dbReference type="OrthoDB" id="5877502at2759"/>
<keyword evidence="4" id="KW-1185">Reference proteome</keyword>
<feature type="compositionally biased region" description="Basic and acidic residues" evidence="1">
    <location>
        <begin position="1018"/>
        <end position="1037"/>
    </location>
</feature>
<evidence type="ECO:0000259" key="2">
    <source>
        <dbReference type="SMART" id="SM00451"/>
    </source>
</evidence>
<evidence type="ECO:0000256" key="1">
    <source>
        <dbReference type="SAM" id="MobiDB-lite"/>
    </source>
</evidence>
<dbReference type="Gene3D" id="3.30.160.60">
    <property type="entry name" value="Classic Zinc Finger"/>
    <property type="match status" value="1"/>
</dbReference>
<organism evidence="3 4">
    <name type="scientific">Drosophila mojavensis</name>
    <name type="common">Fruit fly</name>
    <dbReference type="NCBI Taxonomy" id="7230"/>
    <lineage>
        <taxon>Eukaryota</taxon>
        <taxon>Metazoa</taxon>
        <taxon>Ecdysozoa</taxon>
        <taxon>Arthropoda</taxon>
        <taxon>Hexapoda</taxon>
        <taxon>Insecta</taxon>
        <taxon>Pterygota</taxon>
        <taxon>Neoptera</taxon>
        <taxon>Endopterygota</taxon>
        <taxon>Diptera</taxon>
        <taxon>Brachycera</taxon>
        <taxon>Muscomorpha</taxon>
        <taxon>Ephydroidea</taxon>
        <taxon>Drosophilidae</taxon>
        <taxon>Drosophila</taxon>
    </lineage>
</organism>
<protein>
    <recommendedName>
        <fullName evidence="2">U1-type domain-containing protein</fullName>
    </recommendedName>
</protein>
<dbReference type="KEGG" id="dmo:Dmoj_GI26998"/>
<gene>
    <name evidence="3" type="primary">Dmoj\GI26998</name>
    <name evidence="3" type="ORF">Dmoj_GI26998</name>
</gene>
<dbReference type="GO" id="GO:0008270">
    <property type="term" value="F:zinc ion binding"/>
    <property type="evidence" value="ECO:0007669"/>
    <property type="project" value="InterPro"/>
</dbReference>
<feature type="domain" description="U1-type" evidence="2">
    <location>
        <begin position="372"/>
        <end position="405"/>
    </location>
</feature>
<dbReference type="InParanoid" id="A0A0Q9WWR0"/>
<dbReference type="FunCoup" id="A0A0Q9WWR0">
    <property type="interactions" value="32"/>
</dbReference>
<evidence type="ECO:0000313" key="4">
    <source>
        <dbReference type="Proteomes" id="UP000009192"/>
    </source>
</evidence>
<dbReference type="AlphaFoldDB" id="A0A0Q9WWR0"/>
<dbReference type="SUPFAM" id="SSF57667">
    <property type="entry name" value="beta-beta-alpha zinc fingers"/>
    <property type="match status" value="1"/>
</dbReference>
<accession>A0A0Q9WWR0</accession>
<feature type="region of interest" description="Disordered" evidence="1">
    <location>
        <begin position="565"/>
        <end position="595"/>
    </location>
</feature>
<feature type="domain" description="U1-type" evidence="2">
    <location>
        <begin position="50"/>
        <end position="84"/>
    </location>
</feature>
<evidence type="ECO:0000313" key="3">
    <source>
        <dbReference type="EMBL" id="KRG00527.1"/>
    </source>
</evidence>
<dbReference type="InterPro" id="IPR036236">
    <property type="entry name" value="Znf_C2H2_sf"/>
</dbReference>
<dbReference type="SMART" id="SM00451">
    <property type="entry name" value="ZnF_U1"/>
    <property type="match status" value="2"/>
</dbReference>
<dbReference type="EMBL" id="CH933806">
    <property type="protein sequence ID" value="KRG00527.1"/>
    <property type="molecule type" value="Genomic_DNA"/>
</dbReference>
<sequence>MATKYKKMFDKTEFSKILLTLSLKEVIQIEFRTKNVNKLNRLVVCTDELKKKYSCNVCKVVQYGNKNLISHLHGKKHLAKMESVTQLFLPKFSEENILINKYNNVKKLPISNKVECSRDKEKAGETQNPSDPIKLNQQLHKNKTLSTGIEVKNIEPKIPNLNVGSNKHDMTNMIRKVKISNIDKNRKTDEDEGITVNSVFPHQFNKQLVHQSSVKCESNGLNYSESIEEPTCGSETKVNHTDVNATNAETITEKLSVTPDIGGNRTSSTRKTNISCVPISKLIENSEAGCSVSTSIVPIRISNRNKSKNNDELDVTPQCIGTGNLKSQNSVTCVPTSNCDSIFDSNSTITEILGLLGVEYVIKIMRNLNDGTAKYFCTLCNITTDEKIMNNHIQSYTHRLTYCEKHFPTALRQYRQYISHIPEHHIFKILPSILEKLAKAIEKYHGRETVYPCYEYSFSKNKQRIISTVFNRKHASEMLGPAFTHVVDLNEVELLIENSSNYKFPAEKTSTINNDNLLNTCNPSNHTIMNQNVEANYASHPFNEDHRIETVDDETHKRMVDMFLRETRQNQRSCSRQPSRTPKRSRSRSNSNDRKRIRSNRLIISQWNVERKSLSPLRDDDVWQAYRHLVDHNVRDLNTKYDLYKSDPEEHPMYKEEWQIFWKRRKDELIAAGINHRSYNFQNEWILFFNSRLEELYNRDIENIKIKCRERLCLPMTNDDLSNSKYHVHTPENLLKCEESIKNDDSKRNINIIHVLRLLTALEGHLGSLGPSITALLAKALQICKLNPEKVNTSLLTSENCAILETAKEKFTGLIISKMLDLTQERALRKAINATEELLEHSKTLQLELEANKTELNRNIHENETPSRVANMLYSNQDRLDTTELASKLATSLISQGKTSINQEQLEQIVQFYSIMEKRKPQGSTTSSNSVNNVENYSTNVSINKQNIHQNNPLSEEKISNLNTSTYMSENYELLSYNYDPISALTRSKHNMKLSENDESVNMARANKFNIKQAEKNEILHNGRESQYRRNERDQLNSRDSTIHNNYEFRNKISQSYLYMENNN</sequence>
<dbReference type="Proteomes" id="UP000009192">
    <property type="component" value="Unassembled WGS sequence"/>
</dbReference>
<dbReference type="GO" id="GO:0003676">
    <property type="term" value="F:nucleic acid binding"/>
    <property type="evidence" value="ECO:0007669"/>
    <property type="project" value="InterPro"/>
</dbReference>
<name>A0A0Q9WWR0_DROMO</name>
<reference evidence="3 4" key="1">
    <citation type="journal article" date="2007" name="Nature">
        <title>Evolution of genes and genomes on the Drosophila phylogeny.</title>
        <authorList>
            <consortium name="Drosophila 12 Genomes Consortium"/>
            <person name="Clark A.G."/>
            <person name="Eisen M.B."/>
            <person name="Smith D.R."/>
            <person name="Bergman C.M."/>
            <person name="Oliver B."/>
            <person name="Markow T.A."/>
            <person name="Kaufman T.C."/>
            <person name="Kellis M."/>
            <person name="Gelbart W."/>
            <person name="Iyer V.N."/>
            <person name="Pollard D.A."/>
            <person name="Sackton T.B."/>
            <person name="Larracuente A.M."/>
            <person name="Singh N.D."/>
            <person name="Abad J.P."/>
            <person name="Abt D.N."/>
            <person name="Adryan B."/>
            <person name="Aguade M."/>
            <person name="Akashi H."/>
            <person name="Anderson W.W."/>
            <person name="Aquadro C.F."/>
            <person name="Ardell D.H."/>
            <person name="Arguello R."/>
            <person name="Artieri C.G."/>
            <person name="Barbash D.A."/>
            <person name="Barker D."/>
            <person name="Barsanti P."/>
            <person name="Batterham P."/>
            <person name="Batzoglou S."/>
            <person name="Begun D."/>
            <person name="Bhutkar A."/>
            <person name="Blanco E."/>
            <person name="Bosak S.A."/>
            <person name="Bradley R.K."/>
            <person name="Brand A.D."/>
            <person name="Brent M.R."/>
            <person name="Brooks A.N."/>
            <person name="Brown R.H."/>
            <person name="Butlin R.K."/>
            <person name="Caggese C."/>
            <person name="Calvi B.R."/>
            <person name="Bernardo de Carvalho A."/>
            <person name="Caspi A."/>
            <person name="Castrezana S."/>
            <person name="Celniker S.E."/>
            <person name="Chang J.L."/>
            <person name="Chapple C."/>
            <person name="Chatterji S."/>
            <person name="Chinwalla A."/>
            <person name="Civetta A."/>
            <person name="Clifton S.W."/>
            <person name="Comeron J.M."/>
            <person name="Costello J.C."/>
            <person name="Coyne J.A."/>
            <person name="Daub J."/>
            <person name="David R.G."/>
            <person name="Delcher A.L."/>
            <person name="Delehaunty K."/>
            <person name="Do C.B."/>
            <person name="Ebling H."/>
            <person name="Edwards K."/>
            <person name="Eickbush T."/>
            <person name="Evans J.D."/>
            <person name="Filipski A."/>
            <person name="Findeiss S."/>
            <person name="Freyhult E."/>
            <person name="Fulton L."/>
            <person name="Fulton R."/>
            <person name="Garcia A.C."/>
            <person name="Gardiner A."/>
            <person name="Garfield D.A."/>
            <person name="Garvin B.E."/>
            <person name="Gibson G."/>
            <person name="Gilbert D."/>
            <person name="Gnerre S."/>
            <person name="Godfrey J."/>
            <person name="Good R."/>
            <person name="Gotea V."/>
            <person name="Gravely B."/>
            <person name="Greenberg A.J."/>
            <person name="Griffiths-Jones S."/>
            <person name="Gross S."/>
            <person name="Guigo R."/>
            <person name="Gustafson E.A."/>
            <person name="Haerty W."/>
            <person name="Hahn M.W."/>
            <person name="Halligan D.L."/>
            <person name="Halpern A.L."/>
            <person name="Halter G.M."/>
            <person name="Han M.V."/>
            <person name="Heger A."/>
            <person name="Hillier L."/>
            <person name="Hinrichs A.S."/>
            <person name="Holmes I."/>
            <person name="Hoskins R.A."/>
            <person name="Hubisz M.J."/>
            <person name="Hultmark D."/>
            <person name="Huntley M.A."/>
            <person name="Jaffe D.B."/>
            <person name="Jagadeeshan S."/>
            <person name="Jeck W.R."/>
            <person name="Johnson J."/>
            <person name="Jones C.D."/>
            <person name="Jordan W.C."/>
            <person name="Karpen G.H."/>
            <person name="Kataoka E."/>
            <person name="Keightley P.D."/>
            <person name="Kheradpour P."/>
            <person name="Kirkness E.F."/>
            <person name="Koerich L.B."/>
            <person name="Kristiansen K."/>
            <person name="Kudrna D."/>
            <person name="Kulathinal R.J."/>
            <person name="Kumar S."/>
            <person name="Kwok R."/>
            <person name="Lander E."/>
            <person name="Langley C.H."/>
            <person name="Lapoint R."/>
            <person name="Lazzaro B.P."/>
            <person name="Lee S.J."/>
            <person name="Levesque L."/>
            <person name="Li R."/>
            <person name="Lin C.F."/>
            <person name="Lin M.F."/>
            <person name="Lindblad-Toh K."/>
            <person name="Llopart A."/>
            <person name="Long M."/>
            <person name="Low L."/>
            <person name="Lozovsky E."/>
            <person name="Lu J."/>
            <person name="Luo M."/>
            <person name="Machado C.A."/>
            <person name="Makalowski W."/>
            <person name="Marzo M."/>
            <person name="Matsuda M."/>
            <person name="Matzkin L."/>
            <person name="McAllister B."/>
            <person name="McBride C.S."/>
            <person name="McKernan B."/>
            <person name="McKernan K."/>
            <person name="Mendez-Lago M."/>
            <person name="Minx P."/>
            <person name="Mollenhauer M.U."/>
            <person name="Montooth K."/>
            <person name="Mount S.M."/>
            <person name="Mu X."/>
            <person name="Myers E."/>
            <person name="Negre B."/>
            <person name="Newfeld S."/>
            <person name="Nielsen R."/>
            <person name="Noor M.A."/>
            <person name="O'Grady P."/>
            <person name="Pachter L."/>
            <person name="Papaceit M."/>
            <person name="Parisi M.J."/>
            <person name="Parisi M."/>
            <person name="Parts L."/>
            <person name="Pedersen J.S."/>
            <person name="Pesole G."/>
            <person name="Phillippy A.M."/>
            <person name="Ponting C.P."/>
            <person name="Pop M."/>
            <person name="Porcelli D."/>
            <person name="Powell J.R."/>
            <person name="Prohaska S."/>
            <person name="Pruitt K."/>
            <person name="Puig M."/>
            <person name="Quesneville H."/>
            <person name="Ram K.R."/>
            <person name="Rand D."/>
            <person name="Rasmussen M.D."/>
            <person name="Reed L.K."/>
            <person name="Reenan R."/>
            <person name="Reily A."/>
            <person name="Remington K.A."/>
            <person name="Rieger T.T."/>
            <person name="Ritchie M.G."/>
            <person name="Robin C."/>
            <person name="Rogers Y.H."/>
            <person name="Rohde C."/>
            <person name="Rozas J."/>
            <person name="Rubenfield M.J."/>
            <person name="Ruiz A."/>
            <person name="Russo S."/>
            <person name="Salzberg S.L."/>
            <person name="Sanchez-Gracia A."/>
            <person name="Saranga D.J."/>
            <person name="Sato H."/>
            <person name="Schaeffer S.W."/>
            <person name="Schatz M.C."/>
            <person name="Schlenke T."/>
            <person name="Schwartz R."/>
            <person name="Segarra C."/>
            <person name="Singh R.S."/>
            <person name="Sirot L."/>
            <person name="Sirota M."/>
            <person name="Sisneros N.B."/>
            <person name="Smith C.D."/>
            <person name="Smith T.F."/>
            <person name="Spieth J."/>
            <person name="Stage D.E."/>
            <person name="Stark A."/>
            <person name="Stephan W."/>
            <person name="Strausberg R.L."/>
            <person name="Strempel S."/>
            <person name="Sturgill D."/>
            <person name="Sutton G."/>
            <person name="Sutton G.G."/>
            <person name="Tao W."/>
            <person name="Teichmann S."/>
            <person name="Tobari Y.N."/>
            <person name="Tomimura Y."/>
            <person name="Tsolas J.M."/>
            <person name="Valente V.L."/>
            <person name="Venter E."/>
            <person name="Venter J.C."/>
            <person name="Vicario S."/>
            <person name="Vieira F.G."/>
            <person name="Vilella A.J."/>
            <person name="Villasante A."/>
            <person name="Walenz B."/>
            <person name="Wang J."/>
            <person name="Wasserman M."/>
            <person name="Watts T."/>
            <person name="Wilson D."/>
            <person name="Wilson R.K."/>
            <person name="Wing R.A."/>
            <person name="Wolfner M.F."/>
            <person name="Wong A."/>
            <person name="Wong G.K."/>
            <person name="Wu C.I."/>
            <person name="Wu G."/>
            <person name="Yamamoto D."/>
            <person name="Yang H.P."/>
            <person name="Yang S.P."/>
            <person name="Yorke J.A."/>
            <person name="Yoshida K."/>
            <person name="Zdobnov E."/>
            <person name="Zhang P."/>
            <person name="Zhang Y."/>
            <person name="Zimin A.V."/>
            <person name="Baldwin J."/>
            <person name="Abdouelleil A."/>
            <person name="Abdulkadir J."/>
            <person name="Abebe A."/>
            <person name="Abera B."/>
            <person name="Abreu J."/>
            <person name="Acer S.C."/>
            <person name="Aftuck L."/>
            <person name="Alexander A."/>
            <person name="An P."/>
            <person name="Anderson E."/>
            <person name="Anderson S."/>
            <person name="Arachi H."/>
            <person name="Azer M."/>
            <person name="Bachantsang P."/>
            <person name="Barry A."/>
            <person name="Bayul T."/>
            <person name="Berlin A."/>
            <person name="Bessette D."/>
            <person name="Bloom T."/>
            <person name="Blye J."/>
            <person name="Boguslavskiy L."/>
            <person name="Bonnet C."/>
            <person name="Boukhgalter B."/>
            <person name="Bourzgui I."/>
            <person name="Brown A."/>
            <person name="Cahill P."/>
            <person name="Channer S."/>
            <person name="Cheshatsang Y."/>
            <person name="Chuda L."/>
            <person name="Citroen M."/>
            <person name="Collymore A."/>
            <person name="Cooke P."/>
            <person name="Costello M."/>
            <person name="D'Aco K."/>
            <person name="Daza R."/>
            <person name="De Haan G."/>
            <person name="DeGray S."/>
            <person name="DeMaso C."/>
            <person name="Dhargay N."/>
            <person name="Dooley K."/>
            <person name="Dooley E."/>
            <person name="Doricent M."/>
            <person name="Dorje P."/>
            <person name="Dorjee K."/>
            <person name="Dupes A."/>
            <person name="Elong R."/>
            <person name="Falk J."/>
            <person name="Farina A."/>
            <person name="Faro S."/>
            <person name="Ferguson D."/>
            <person name="Fisher S."/>
            <person name="Foley C.D."/>
            <person name="Franke A."/>
            <person name="Friedrich D."/>
            <person name="Gadbois L."/>
            <person name="Gearin G."/>
            <person name="Gearin C.R."/>
            <person name="Giannoukos G."/>
            <person name="Goode T."/>
            <person name="Graham J."/>
            <person name="Grandbois E."/>
            <person name="Grewal S."/>
            <person name="Gyaltsen K."/>
            <person name="Hafez N."/>
            <person name="Hagos B."/>
            <person name="Hall J."/>
            <person name="Henson C."/>
            <person name="Hollinger A."/>
            <person name="Honan T."/>
            <person name="Huard M.D."/>
            <person name="Hughes L."/>
            <person name="Hurhula B."/>
            <person name="Husby M.E."/>
            <person name="Kamat A."/>
            <person name="Kanga B."/>
            <person name="Kashin S."/>
            <person name="Khazanovich D."/>
            <person name="Kisner P."/>
            <person name="Lance K."/>
            <person name="Lara M."/>
            <person name="Lee W."/>
            <person name="Lennon N."/>
            <person name="Letendre F."/>
            <person name="LeVine R."/>
            <person name="Lipovsky A."/>
            <person name="Liu X."/>
            <person name="Liu J."/>
            <person name="Liu S."/>
            <person name="Lokyitsang T."/>
            <person name="Lokyitsang Y."/>
            <person name="Lubonja R."/>
            <person name="Lui A."/>
            <person name="MacDonald P."/>
            <person name="Magnisalis V."/>
            <person name="Maru K."/>
            <person name="Matthews C."/>
            <person name="McCusker W."/>
            <person name="McDonough S."/>
            <person name="Mehta T."/>
            <person name="Meldrim J."/>
            <person name="Meneus L."/>
            <person name="Mihai O."/>
            <person name="Mihalev A."/>
            <person name="Mihova T."/>
            <person name="Mittelman R."/>
            <person name="Mlenga V."/>
            <person name="Montmayeur A."/>
            <person name="Mulrain L."/>
            <person name="Navidi A."/>
            <person name="Naylor J."/>
            <person name="Negash T."/>
            <person name="Nguyen T."/>
            <person name="Nguyen N."/>
            <person name="Nicol R."/>
            <person name="Norbu C."/>
            <person name="Norbu N."/>
            <person name="Novod N."/>
            <person name="O'Neill B."/>
            <person name="Osman S."/>
            <person name="Markiewicz E."/>
            <person name="Oyono O.L."/>
            <person name="Patti C."/>
            <person name="Phunkhang P."/>
            <person name="Pierre F."/>
            <person name="Priest M."/>
            <person name="Raghuraman S."/>
            <person name="Rege F."/>
            <person name="Reyes R."/>
            <person name="Rise C."/>
            <person name="Rogov P."/>
            <person name="Ross K."/>
            <person name="Ryan E."/>
            <person name="Settipalli S."/>
            <person name="Shea T."/>
            <person name="Sherpa N."/>
            <person name="Shi L."/>
            <person name="Shih D."/>
            <person name="Sparrow T."/>
            <person name="Spaulding J."/>
            <person name="Stalker J."/>
            <person name="Stange-Thomann N."/>
            <person name="Stavropoulos S."/>
            <person name="Stone C."/>
            <person name="Strader C."/>
            <person name="Tesfaye S."/>
            <person name="Thomson T."/>
            <person name="Thoulutsang Y."/>
            <person name="Thoulutsang D."/>
            <person name="Topham K."/>
            <person name="Topping I."/>
            <person name="Tsamla T."/>
            <person name="Vassiliev H."/>
            <person name="Vo A."/>
            <person name="Wangchuk T."/>
            <person name="Wangdi T."/>
            <person name="Weiand M."/>
            <person name="Wilkinson J."/>
            <person name="Wilson A."/>
            <person name="Yadav S."/>
            <person name="Young G."/>
            <person name="Yu Q."/>
            <person name="Zembek L."/>
            <person name="Zhong D."/>
            <person name="Zimmer A."/>
            <person name="Zwirko Z."/>
            <person name="Jaffe D.B."/>
            <person name="Alvarez P."/>
            <person name="Brockman W."/>
            <person name="Butler J."/>
            <person name="Chin C."/>
            <person name="Gnerre S."/>
            <person name="Grabherr M."/>
            <person name="Kleber M."/>
            <person name="Mauceli E."/>
            <person name="MacCallum I."/>
        </authorList>
    </citation>
    <scope>NUCLEOTIDE SEQUENCE [LARGE SCALE GENOMIC DNA]</scope>
    <source>
        <strain evidence="4">Tucson 15081-1352.22</strain>
    </source>
</reference>
<proteinExistence type="predicted"/>